<dbReference type="GeneID" id="10447261"/>
<keyword evidence="1" id="KW-0542">Nucleomorph</keyword>
<organism evidence="1 2">
    <name type="scientific">Cryptomonas paramaecium</name>
    <dbReference type="NCBI Taxonomy" id="2898"/>
    <lineage>
        <taxon>Eukaryota</taxon>
        <taxon>Cryptophyceae</taxon>
        <taxon>Cryptomonadales</taxon>
        <taxon>Cryptomonadaceae</taxon>
        <taxon>Cryptomonas</taxon>
    </lineage>
</organism>
<protein>
    <submittedName>
        <fullName evidence="1">Uncharacterized protein</fullName>
    </submittedName>
</protein>
<dbReference type="AlphaFoldDB" id="F2HHR0"/>
<evidence type="ECO:0000313" key="1">
    <source>
        <dbReference type="EMBL" id="AEA38856.1"/>
    </source>
</evidence>
<accession>F2HHR0</accession>
<dbReference type="Proteomes" id="UP000243423">
    <property type="component" value="Nucleomorph 2"/>
</dbReference>
<dbReference type="RefSeq" id="XP_003239754.1">
    <property type="nucleotide sequence ID" value="XM_003239706.1"/>
</dbReference>
<geneLocation type="nucleomorph" evidence="1"/>
<name>F2HHR0_9CRYP</name>
<sequence>MNTHLVLIINLTFDKILNLQNIDTSQSKIFSFCCVLIEWLMKKNFFKQIAIIVSYKDFLKQVSHFTNNNFHHFQGLKSIERSRSVKCGIKFSILLANRLIGCVSHFKNFEILLISFGNVFFSFPFDFIGANVVKKDITFSSINFTERIFIYEVISKLSGGIYINCNLKKKNEIFHNLEKKYFFRKRTPIHSHNYLVLGIERIKICSFALLKNKKIKSRKQIKYCSFCKELRLDNFSERCLICKMIYTKNFHLTQKIDLTSFRTIRNNFFLLDSMIKSNYLFLKNFYYPKKNNLVDFFFEIFSRKTFLDYIRTS</sequence>
<reference evidence="1 2" key="1">
    <citation type="journal article" date="2011" name="Genome Biol. Evol.">
        <title>Complete nucleomorph genome sequence of the nonphotosynthetic alga Cryptomonas paramecium reveals a core nucleomorph gene set.</title>
        <authorList>
            <person name="Tanifuji G."/>
            <person name="Onodera N.T."/>
            <person name="Wheeler T.J."/>
            <person name="Dlutek M."/>
            <person name="Donaher N."/>
            <person name="Archibald J.M."/>
        </authorList>
    </citation>
    <scope>NUCLEOTIDE SEQUENCE [LARGE SCALE GENOMIC DNA]</scope>
    <source>
        <strain evidence="1 2">CCAP977/2A</strain>
    </source>
</reference>
<gene>
    <name evidence="1" type="ORF">CPARA_2gp198</name>
</gene>
<proteinExistence type="predicted"/>
<evidence type="ECO:0000313" key="2">
    <source>
        <dbReference type="Proteomes" id="UP000243423"/>
    </source>
</evidence>
<dbReference type="EMBL" id="CP002173">
    <property type="protein sequence ID" value="AEA38856.1"/>
    <property type="molecule type" value="Genomic_DNA"/>
</dbReference>